<keyword evidence="1" id="KW-0547">Nucleotide-binding</keyword>
<organism evidence="5 6">
    <name type="scientific">Mucilaginibacter straminoryzae</name>
    <dbReference type="NCBI Taxonomy" id="2932774"/>
    <lineage>
        <taxon>Bacteria</taxon>
        <taxon>Pseudomonadati</taxon>
        <taxon>Bacteroidota</taxon>
        <taxon>Sphingobacteriia</taxon>
        <taxon>Sphingobacteriales</taxon>
        <taxon>Sphingobacteriaceae</taxon>
        <taxon>Mucilaginibacter</taxon>
    </lineage>
</organism>
<comment type="caution">
    <text evidence="5">The sequence shown here is derived from an EMBL/GenBank/DDBJ whole genome shotgun (WGS) entry which is preliminary data.</text>
</comment>
<dbReference type="NCBIfam" id="TIGR00724">
    <property type="entry name" value="urea_amlyse_rel"/>
    <property type="match status" value="1"/>
</dbReference>
<accession>A0A9X1XBP9</accession>
<gene>
    <name evidence="5" type="ORF">MUY27_19020</name>
</gene>
<dbReference type="GO" id="GO:0016787">
    <property type="term" value="F:hydrolase activity"/>
    <property type="evidence" value="ECO:0007669"/>
    <property type="project" value="UniProtKB-KW"/>
</dbReference>
<dbReference type="Gene3D" id="2.40.100.10">
    <property type="entry name" value="Cyclophilin-like"/>
    <property type="match status" value="1"/>
</dbReference>
<name>A0A9X1XBP9_9SPHI</name>
<dbReference type="PANTHER" id="PTHR43309:SF5">
    <property type="entry name" value="5-OXOPROLINASE SUBUNIT C"/>
    <property type="match status" value="1"/>
</dbReference>
<evidence type="ECO:0000256" key="2">
    <source>
        <dbReference type="ARBA" id="ARBA00022801"/>
    </source>
</evidence>
<dbReference type="Proteomes" id="UP001139450">
    <property type="component" value="Unassembled WGS sequence"/>
</dbReference>
<dbReference type="RefSeq" id="WP_245132781.1">
    <property type="nucleotide sequence ID" value="NZ_JALJEJ010000013.1"/>
</dbReference>
<sequence>MKIRIVKPGLLTTIQDLGRWAYLAQAVPVSGAMDTYSARLANKCIGNPDNDAVIEFTASGASFIAETDLLIAYTGGGAILEVNEQQLPPNRPLFVPVGSNITFTNSRNGFRTYLAIAGGWDLPLVLGSRSTYTIAGFGGHKGRSLQKQDILESSQNLTPLAEKIFLSLKTDHINYSSWHAGVPFRTLDNYTIRIMPGHEFGWFEGQSIATLLSTAYNINNRSNRMGCFLDGIQMKRRHQQELLSTAVTPGTIQVVNDGSLVLLMADAQTTGGYPRIAQIAAADLPLCGQLKPGDAIKFEEISFHDAETLYFEQENNIEMIGQAIAAKFR</sequence>
<proteinExistence type="predicted"/>
<reference evidence="5" key="1">
    <citation type="submission" date="2022-04" db="EMBL/GenBank/DDBJ databases">
        <title>Mucilaginibacter sp. RS28 isolated from freshwater.</title>
        <authorList>
            <person name="Ko S.-R."/>
        </authorList>
    </citation>
    <scope>NUCLEOTIDE SEQUENCE</scope>
    <source>
        <strain evidence="5">RS28</strain>
    </source>
</reference>
<dbReference type="GO" id="GO:0005524">
    <property type="term" value="F:ATP binding"/>
    <property type="evidence" value="ECO:0007669"/>
    <property type="project" value="UniProtKB-KW"/>
</dbReference>
<dbReference type="InterPro" id="IPR029000">
    <property type="entry name" value="Cyclophilin-like_dom_sf"/>
</dbReference>
<evidence type="ECO:0000259" key="4">
    <source>
        <dbReference type="SMART" id="SM00797"/>
    </source>
</evidence>
<dbReference type="InterPro" id="IPR052708">
    <property type="entry name" value="PxpC"/>
</dbReference>
<dbReference type="SMART" id="SM00797">
    <property type="entry name" value="AHS2"/>
    <property type="match status" value="1"/>
</dbReference>
<evidence type="ECO:0000256" key="1">
    <source>
        <dbReference type="ARBA" id="ARBA00022741"/>
    </source>
</evidence>
<evidence type="ECO:0000313" key="5">
    <source>
        <dbReference type="EMBL" id="MCJ8211819.1"/>
    </source>
</evidence>
<evidence type="ECO:0000256" key="3">
    <source>
        <dbReference type="ARBA" id="ARBA00022840"/>
    </source>
</evidence>
<dbReference type="AlphaFoldDB" id="A0A9X1XBP9"/>
<feature type="domain" description="Carboxyltransferase" evidence="4">
    <location>
        <begin position="24"/>
        <end position="316"/>
    </location>
</feature>
<protein>
    <submittedName>
        <fullName evidence="5">Biotin-dependent carboxyltransferase family protein</fullName>
    </submittedName>
</protein>
<keyword evidence="6" id="KW-1185">Reference proteome</keyword>
<dbReference type="InterPro" id="IPR003778">
    <property type="entry name" value="CT_A_B"/>
</dbReference>
<dbReference type="EMBL" id="JALJEJ010000013">
    <property type="protein sequence ID" value="MCJ8211819.1"/>
    <property type="molecule type" value="Genomic_DNA"/>
</dbReference>
<evidence type="ECO:0000313" key="6">
    <source>
        <dbReference type="Proteomes" id="UP001139450"/>
    </source>
</evidence>
<dbReference type="PANTHER" id="PTHR43309">
    <property type="entry name" value="5-OXOPROLINASE SUBUNIT C"/>
    <property type="match status" value="1"/>
</dbReference>
<dbReference type="SUPFAM" id="SSF50891">
    <property type="entry name" value="Cyclophilin-like"/>
    <property type="match status" value="1"/>
</dbReference>
<keyword evidence="2" id="KW-0378">Hydrolase</keyword>
<keyword evidence="3" id="KW-0067">ATP-binding</keyword>
<dbReference type="Pfam" id="PF02626">
    <property type="entry name" value="CT_A_B"/>
    <property type="match status" value="1"/>
</dbReference>